<proteinExistence type="predicted"/>
<dbReference type="EMBL" id="JASNVW010000005">
    <property type="protein sequence ID" value="MDK6029218.1"/>
    <property type="molecule type" value="Genomic_DNA"/>
</dbReference>
<name>A0ABD4Z8G1_9CREN</name>
<gene>
    <name evidence="1" type="ORF">QPL79_07560</name>
</gene>
<evidence type="ECO:0000313" key="1">
    <source>
        <dbReference type="EMBL" id="MDK6029218.1"/>
    </source>
</evidence>
<organism evidence="1 2">
    <name type="scientific">Ignisphaera cupida</name>
    <dbReference type="NCBI Taxonomy" id="3050454"/>
    <lineage>
        <taxon>Archaea</taxon>
        <taxon>Thermoproteota</taxon>
        <taxon>Thermoprotei</taxon>
        <taxon>Desulfurococcales</taxon>
        <taxon>Desulfurococcaceae</taxon>
        <taxon>Ignisphaera</taxon>
    </lineage>
</organism>
<dbReference type="Proteomes" id="UP001529235">
    <property type="component" value="Unassembled WGS sequence"/>
</dbReference>
<comment type="caution">
    <text evidence="1">The sequence shown here is derived from an EMBL/GenBank/DDBJ whole genome shotgun (WGS) entry which is preliminary data.</text>
</comment>
<reference evidence="1 2" key="1">
    <citation type="submission" date="2023-05" db="EMBL/GenBank/DDBJ databases">
        <title>A new hyperthermophilic archaea 'Ignisphaera cupida' sp. nov. and description of the family 'Ignisphaeraceae' fam. nov.</title>
        <authorList>
            <person name="Podosokorskaya O.A."/>
            <person name="Elcheninov A.G."/>
            <person name="Klukina A."/>
            <person name="Merkel A.Y."/>
        </authorList>
    </citation>
    <scope>NUCLEOTIDE SEQUENCE [LARGE SCALE GENOMIC DNA]</scope>
    <source>
        <strain evidence="1 2">4213-co</strain>
    </source>
</reference>
<dbReference type="AlphaFoldDB" id="A0ABD4Z8G1"/>
<sequence>MSKESNRNPHLIPRDVLPDHIIGLVESLYSLGGLADPMYIGDITSESIDVLPKAIDVAEALNLMKYENGYLQLTDFGRKVAEADSKKIRKLLREAVIANKIEPLHEIYTVLRNRKKISREEFISIVEKHYKRINDEVIKNVLVWGTYLHLFKMSEDDTEVVLMSK</sequence>
<dbReference type="InterPro" id="IPR018632">
    <property type="entry name" value="AAA-associated_dom_C"/>
</dbReference>
<protein>
    <submittedName>
        <fullName evidence="1">AAA-associated domain-containing protein</fullName>
    </submittedName>
</protein>
<keyword evidence="2" id="KW-1185">Reference proteome</keyword>
<dbReference type="RefSeq" id="WP_285274202.1">
    <property type="nucleotide sequence ID" value="NZ_JASNVW010000005.1"/>
</dbReference>
<accession>A0ABD4Z8G1</accession>
<dbReference type="Pfam" id="PF09821">
    <property type="entry name" value="AAA_assoc_C"/>
    <property type="match status" value="1"/>
</dbReference>
<evidence type="ECO:0000313" key="2">
    <source>
        <dbReference type="Proteomes" id="UP001529235"/>
    </source>
</evidence>